<dbReference type="EMBL" id="JABBVZ010000087">
    <property type="protein sequence ID" value="NMP24147.1"/>
    <property type="molecule type" value="Genomic_DNA"/>
</dbReference>
<keyword evidence="1" id="KW-0812">Transmembrane</keyword>
<evidence type="ECO:0000313" key="3">
    <source>
        <dbReference type="Proteomes" id="UP000533476"/>
    </source>
</evidence>
<evidence type="ECO:0000313" key="2">
    <source>
        <dbReference type="EMBL" id="NMP24147.1"/>
    </source>
</evidence>
<sequence>MKNFVERLVGVKPPFSQAALFEVVAALIFLIALFWPHLSMTNLLKGLLIGGIWAVYGFVSYLKTISESP</sequence>
<evidence type="ECO:0000256" key="1">
    <source>
        <dbReference type="SAM" id="Phobius"/>
    </source>
</evidence>
<feature type="transmembrane region" description="Helical" evidence="1">
    <location>
        <begin position="42"/>
        <end position="62"/>
    </location>
</feature>
<accession>A0A7Y0L6F7</accession>
<dbReference type="AlphaFoldDB" id="A0A7Y0L6F7"/>
<gene>
    <name evidence="2" type="ORF">HIJ39_17590</name>
</gene>
<organism evidence="2 3">
    <name type="scientific">Sulfobacillus harzensis</name>
    <dbReference type="NCBI Taxonomy" id="2729629"/>
    <lineage>
        <taxon>Bacteria</taxon>
        <taxon>Bacillati</taxon>
        <taxon>Bacillota</taxon>
        <taxon>Clostridia</taxon>
        <taxon>Eubacteriales</taxon>
        <taxon>Clostridiales Family XVII. Incertae Sedis</taxon>
        <taxon>Sulfobacillus</taxon>
    </lineage>
</organism>
<dbReference type="Proteomes" id="UP000533476">
    <property type="component" value="Unassembled WGS sequence"/>
</dbReference>
<feature type="transmembrane region" description="Helical" evidence="1">
    <location>
        <begin position="15"/>
        <end position="35"/>
    </location>
</feature>
<keyword evidence="1" id="KW-1133">Transmembrane helix</keyword>
<comment type="caution">
    <text evidence="2">The sequence shown here is derived from an EMBL/GenBank/DDBJ whole genome shotgun (WGS) entry which is preliminary data.</text>
</comment>
<name>A0A7Y0L6F7_9FIRM</name>
<proteinExistence type="predicted"/>
<dbReference type="RefSeq" id="WP_169102016.1">
    <property type="nucleotide sequence ID" value="NZ_JABBVZ010000087.1"/>
</dbReference>
<reference evidence="2 3" key="1">
    <citation type="submission" date="2020-04" db="EMBL/GenBank/DDBJ databases">
        <authorList>
            <person name="Zhang R."/>
            <person name="Schippers A."/>
        </authorList>
    </citation>
    <scope>NUCLEOTIDE SEQUENCE [LARGE SCALE GENOMIC DNA]</scope>
    <source>
        <strain evidence="2 3">DSM 109850</strain>
    </source>
</reference>
<protein>
    <submittedName>
        <fullName evidence="2">Uncharacterized protein</fullName>
    </submittedName>
</protein>
<keyword evidence="1" id="KW-0472">Membrane</keyword>
<keyword evidence="3" id="KW-1185">Reference proteome</keyword>